<proteinExistence type="predicted"/>
<dbReference type="InterPro" id="IPR001680">
    <property type="entry name" value="WD40_rpt"/>
</dbReference>
<dbReference type="InterPro" id="IPR020472">
    <property type="entry name" value="WD40_PAC1"/>
</dbReference>
<feature type="repeat" description="WD" evidence="3">
    <location>
        <begin position="111"/>
        <end position="152"/>
    </location>
</feature>
<evidence type="ECO:0000256" key="4">
    <source>
        <dbReference type="SAM" id="MobiDB-lite"/>
    </source>
</evidence>
<sequence length="503" mass="54834">MGLHQEYSGRRAAQRAFVQKGMSTVLDDLHTDIVHSLAFSPDGSIIGSASGDGSLQLLGANDRETKALISGFGGPIRSIAFSPDGSRFATGSDDRVVRIWDTATATAVLQLKGHLARINEVVFSPDGSFVGSASDDGTVRLWNLETGEATLVWEKDMDQACISLAFPPPGSHVMVGTDQGTIYLVDCKSGAATPFFSDEFRGPISSIAITPTDSWVAAAHPRVVLLWKSFTPTTPPITLEGHTERVCCVAFAPDGFHLVSGSFDRTVRVWNAETCEVICVLQDHTTDVRSVAISPLWSYIVSGNEAGTIRSWDTVVADVQVDMDFAFPSPTESEAAFSDWDESEKSADFDTEEIHAFEHTAIADIERKDLGNLLPTLASTDLGVFMSTREKISEDIACTSERFPMGLVYGKRAVEQLSVLRESMRRRFLARRQRRHAAQDSSPLDAPRPIQTPGHLPGDVRDLHPRDARKSSFAHAHVSYGEARMLVGVVPAEEDDTTMWCCC</sequence>
<dbReference type="CDD" id="cd00200">
    <property type="entry name" value="WD40"/>
    <property type="match status" value="1"/>
</dbReference>
<accession>A0A8E2AME5</accession>
<evidence type="ECO:0000256" key="3">
    <source>
        <dbReference type="PROSITE-ProRule" id="PRU00221"/>
    </source>
</evidence>
<feature type="region of interest" description="Disordered" evidence="4">
    <location>
        <begin position="431"/>
        <end position="465"/>
    </location>
</feature>
<keyword evidence="1 3" id="KW-0853">WD repeat</keyword>
<dbReference type="PANTHER" id="PTHR19848:SF8">
    <property type="entry name" value="F-BOX AND WD REPEAT DOMAIN CONTAINING 7"/>
    <property type="match status" value="1"/>
</dbReference>
<keyword evidence="6" id="KW-1185">Reference proteome</keyword>
<dbReference type="EMBL" id="KV722494">
    <property type="protein sequence ID" value="OCH87201.1"/>
    <property type="molecule type" value="Genomic_DNA"/>
</dbReference>
<protein>
    <submittedName>
        <fullName evidence="5">WD40 repeat-like protein</fullName>
    </submittedName>
</protein>
<evidence type="ECO:0000256" key="1">
    <source>
        <dbReference type="ARBA" id="ARBA00022574"/>
    </source>
</evidence>
<dbReference type="PROSITE" id="PS50294">
    <property type="entry name" value="WD_REPEATS_REGION"/>
    <property type="match status" value="4"/>
</dbReference>
<gene>
    <name evidence="5" type="ORF">OBBRIDRAFT_796427</name>
</gene>
<evidence type="ECO:0000256" key="2">
    <source>
        <dbReference type="ARBA" id="ARBA00022737"/>
    </source>
</evidence>
<dbReference type="Gene3D" id="2.130.10.10">
    <property type="entry name" value="YVTN repeat-like/Quinoprotein amine dehydrogenase"/>
    <property type="match status" value="2"/>
</dbReference>
<dbReference type="PRINTS" id="PR00320">
    <property type="entry name" value="GPROTEINBRPT"/>
</dbReference>
<dbReference type="AlphaFoldDB" id="A0A8E2AME5"/>
<dbReference type="Proteomes" id="UP000250043">
    <property type="component" value="Unassembled WGS sequence"/>
</dbReference>
<feature type="repeat" description="WD" evidence="3">
    <location>
        <begin position="27"/>
        <end position="57"/>
    </location>
</feature>
<evidence type="ECO:0000313" key="6">
    <source>
        <dbReference type="Proteomes" id="UP000250043"/>
    </source>
</evidence>
<dbReference type="InterPro" id="IPR015943">
    <property type="entry name" value="WD40/YVTN_repeat-like_dom_sf"/>
</dbReference>
<dbReference type="SUPFAM" id="SSF50978">
    <property type="entry name" value="WD40 repeat-like"/>
    <property type="match status" value="1"/>
</dbReference>
<evidence type="ECO:0000313" key="5">
    <source>
        <dbReference type="EMBL" id="OCH87201.1"/>
    </source>
</evidence>
<feature type="repeat" description="WD" evidence="3">
    <location>
        <begin position="281"/>
        <end position="313"/>
    </location>
</feature>
<feature type="repeat" description="WD" evidence="3">
    <location>
        <begin position="69"/>
        <end position="110"/>
    </location>
</feature>
<dbReference type="OrthoDB" id="6262491at2759"/>
<dbReference type="PROSITE" id="PS00678">
    <property type="entry name" value="WD_REPEATS_1"/>
    <property type="match status" value="2"/>
</dbReference>
<dbReference type="SMART" id="SM00320">
    <property type="entry name" value="WD40"/>
    <property type="match status" value="7"/>
</dbReference>
<organism evidence="5 6">
    <name type="scientific">Obba rivulosa</name>
    <dbReference type="NCBI Taxonomy" id="1052685"/>
    <lineage>
        <taxon>Eukaryota</taxon>
        <taxon>Fungi</taxon>
        <taxon>Dikarya</taxon>
        <taxon>Basidiomycota</taxon>
        <taxon>Agaricomycotina</taxon>
        <taxon>Agaricomycetes</taxon>
        <taxon>Polyporales</taxon>
        <taxon>Gelatoporiaceae</taxon>
        <taxon>Obba</taxon>
    </lineage>
</organism>
<dbReference type="Pfam" id="PF00400">
    <property type="entry name" value="WD40"/>
    <property type="match status" value="5"/>
</dbReference>
<feature type="repeat" description="WD" evidence="3">
    <location>
        <begin position="239"/>
        <end position="280"/>
    </location>
</feature>
<dbReference type="InterPro" id="IPR019775">
    <property type="entry name" value="WD40_repeat_CS"/>
</dbReference>
<dbReference type="InterPro" id="IPR036322">
    <property type="entry name" value="WD40_repeat_dom_sf"/>
</dbReference>
<dbReference type="PROSITE" id="PS50082">
    <property type="entry name" value="WD_REPEATS_2"/>
    <property type="match status" value="5"/>
</dbReference>
<keyword evidence="2" id="KW-0677">Repeat</keyword>
<name>A0A8E2AME5_9APHY</name>
<reference evidence="5 6" key="1">
    <citation type="submission" date="2016-07" db="EMBL/GenBank/DDBJ databases">
        <title>Draft genome of the white-rot fungus Obba rivulosa 3A-2.</title>
        <authorList>
            <consortium name="DOE Joint Genome Institute"/>
            <person name="Miettinen O."/>
            <person name="Riley R."/>
            <person name="Acob R."/>
            <person name="Barry K."/>
            <person name="Cullen D."/>
            <person name="De Vries R."/>
            <person name="Hainaut M."/>
            <person name="Hatakka A."/>
            <person name="Henrissat B."/>
            <person name="Hilden K."/>
            <person name="Kuo R."/>
            <person name="Labutti K."/>
            <person name="Lipzen A."/>
            <person name="Makela M.R."/>
            <person name="Sandor L."/>
            <person name="Spatafora J.W."/>
            <person name="Grigoriev I.V."/>
            <person name="Hibbett D.S."/>
        </authorList>
    </citation>
    <scope>NUCLEOTIDE SEQUENCE [LARGE SCALE GENOMIC DNA]</scope>
    <source>
        <strain evidence="5 6">3A-2</strain>
    </source>
</reference>
<dbReference type="PANTHER" id="PTHR19848">
    <property type="entry name" value="WD40 REPEAT PROTEIN"/>
    <property type="match status" value="1"/>
</dbReference>